<sequence>MPRRRSGALGANQSRDGPFHSKAGSRLFPFSPNAQRTRYLESLPSPTMDFVSRYATSTSASPSVEQHHHPPQMEPAPLAAQASAPSGPGVPEEPEYLARYLVIKHSWRGRYKRILCISSNAIITLDPTTLAATNSYDAPEDFEGAAPVLGRGDDVGSQEFTVSVRTDGKGKFKAIKLSSRFRASILTLLHRLRWGRLGPIMEFPVLHLRRRTSTWVPYKLKVASTGVELIEGQSGDPQWCLDFRDMDSPPIILLTDNYGNSGADSGGFILCPLYGRKSKAFKAASGTSNSAIVSYLIKTAKTTVGLSLSIDSSQKMTIADFLNKRGRLVMIH</sequence>
<dbReference type="Proteomes" id="UP000734854">
    <property type="component" value="Unassembled WGS sequence"/>
</dbReference>
<evidence type="ECO:0000259" key="2">
    <source>
        <dbReference type="Pfam" id="PF19432"/>
    </source>
</evidence>
<dbReference type="GO" id="GO:0006898">
    <property type="term" value="P:receptor-mediated endocytosis"/>
    <property type="evidence" value="ECO:0007669"/>
    <property type="project" value="TreeGrafter"/>
</dbReference>
<dbReference type="PANTHER" id="PTHR36983">
    <property type="entry name" value="DNAJ HOMOLOG SUBFAMILY C MEMBER 13"/>
    <property type="match status" value="1"/>
</dbReference>
<dbReference type="PANTHER" id="PTHR36983:SF2">
    <property type="entry name" value="DNAJ HOMOLOG SUBFAMILY C MEMBER 13"/>
    <property type="match status" value="1"/>
</dbReference>
<keyword evidence="4" id="KW-1185">Reference proteome</keyword>
<protein>
    <recommendedName>
        <fullName evidence="2">DnaJ homologue subfamily C GRV2/DNAJC13 N-terminal domain-containing protein</fullName>
    </recommendedName>
</protein>
<proteinExistence type="predicted"/>
<feature type="region of interest" description="Disordered" evidence="1">
    <location>
        <begin position="1"/>
        <end position="31"/>
    </location>
</feature>
<feature type="domain" description="DnaJ homologue subfamily C GRV2/DNAJC13 N-terminal" evidence="2">
    <location>
        <begin position="99"/>
        <end position="325"/>
    </location>
</feature>
<dbReference type="AlphaFoldDB" id="A0A8J5M1W1"/>
<dbReference type="Pfam" id="PF19432">
    <property type="entry name" value="RME-8_N"/>
    <property type="match status" value="1"/>
</dbReference>
<dbReference type="GO" id="GO:0007032">
    <property type="term" value="P:endosome organization"/>
    <property type="evidence" value="ECO:0007669"/>
    <property type="project" value="InterPro"/>
</dbReference>
<organism evidence="3 4">
    <name type="scientific">Zingiber officinale</name>
    <name type="common">Ginger</name>
    <name type="synonym">Amomum zingiber</name>
    <dbReference type="NCBI Taxonomy" id="94328"/>
    <lineage>
        <taxon>Eukaryota</taxon>
        <taxon>Viridiplantae</taxon>
        <taxon>Streptophyta</taxon>
        <taxon>Embryophyta</taxon>
        <taxon>Tracheophyta</taxon>
        <taxon>Spermatophyta</taxon>
        <taxon>Magnoliopsida</taxon>
        <taxon>Liliopsida</taxon>
        <taxon>Zingiberales</taxon>
        <taxon>Zingiberaceae</taxon>
        <taxon>Zingiber</taxon>
    </lineage>
</organism>
<dbReference type="InterPro" id="IPR044978">
    <property type="entry name" value="GRV2/DNAJC13"/>
</dbReference>
<feature type="region of interest" description="Disordered" evidence="1">
    <location>
        <begin position="56"/>
        <end position="90"/>
    </location>
</feature>
<feature type="compositionally biased region" description="Low complexity" evidence="1">
    <location>
        <begin position="75"/>
        <end position="90"/>
    </location>
</feature>
<gene>
    <name evidence="3" type="ORF">ZIOFF_005823</name>
</gene>
<dbReference type="EMBL" id="JACMSC010000002">
    <property type="protein sequence ID" value="KAG6531986.1"/>
    <property type="molecule type" value="Genomic_DNA"/>
</dbReference>
<evidence type="ECO:0000313" key="4">
    <source>
        <dbReference type="Proteomes" id="UP000734854"/>
    </source>
</evidence>
<comment type="caution">
    <text evidence="3">The sequence shown here is derived from an EMBL/GenBank/DDBJ whole genome shotgun (WGS) entry which is preliminary data.</text>
</comment>
<evidence type="ECO:0000313" key="3">
    <source>
        <dbReference type="EMBL" id="KAG6531986.1"/>
    </source>
</evidence>
<dbReference type="GO" id="GO:2000641">
    <property type="term" value="P:regulation of early endosome to late endosome transport"/>
    <property type="evidence" value="ECO:0007669"/>
    <property type="project" value="InterPro"/>
</dbReference>
<dbReference type="InterPro" id="IPR045802">
    <property type="entry name" value="GRV2/DNAJC13_N"/>
</dbReference>
<evidence type="ECO:0000256" key="1">
    <source>
        <dbReference type="SAM" id="MobiDB-lite"/>
    </source>
</evidence>
<dbReference type="GO" id="GO:0010008">
    <property type="term" value="C:endosome membrane"/>
    <property type="evidence" value="ECO:0007669"/>
    <property type="project" value="TreeGrafter"/>
</dbReference>
<accession>A0A8J5M1W1</accession>
<name>A0A8J5M1W1_ZINOF</name>
<reference evidence="3 4" key="1">
    <citation type="submission" date="2020-08" db="EMBL/GenBank/DDBJ databases">
        <title>Plant Genome Project.</title>
        <authorList>
            <person name="Zhang R.-G."/>
        </authorList>
    </citation>
    <scope>NUCLEOTIDE SEQUENCE [LARGE SCALE GENOMIC DNA]</scope>
    <source>
        <tissue evidence="3">Rhizome</tissue>
    </source>
</reference>